<dbReference type="InterPro" id="IPR045008">
    <property type="entry name" value="ACX4-like"/>
</dbReference>
<organism evidence="9 10">
    <name type="scientific">Glutamicibacter nicotianae</name>
    <name type="common">Arthrobacter nicotianae</name>
    <dbReference type="NCBI Taxonomy" id="37929"/>
    <lineage>
        <taxon>Bacteria</taxon>
        <taxon>Bacillati</taxon>
        <taxon>Actinomycetota</taxon>
        <taxon>Actinomycetes</taxon>
        <taxon>Micrococcales</taxon>
        <taxon>Micrococcaceae</taxon>
        <taxon>Glutamicibacter</taxon>
    </lineage>
</organism>
<evidence type="ECO:0000256" key="5">
    <source>
        <dbReference type="RuleBase" id="RU362125"/>
    </source>
</evidence>
<dbReference type="Gene3D" id="2.40.110.10">
    <property type="entry name" value="Butyryl-CoA Dehydrogenase, subunit A, domain 2"/>
    <property type="match status" value="1"/>
</dbReference>
<evidence type="ECO:0000313" key="9">
    <source>
        <dbReference type="EMBL" id="GEC12261.1"/>
    </source>
</evidence>
<dbReference type="Pfam" id="PF02770">
    <property type="entry name" value="Acyl-CoA_dh_M"/>
    <property type="match status" value="1"/>
</dbReference>
<dbReference type="InterPro" id="IPR006091">
    <property type="entry name" value="Acyl-CoA_Oxase/DH_mid-dom"/>
</dbReference>
<dbReference type="EMBL" id="BJNE01000004">
    <property type="protein sequence ID" value="GEC12261.1"/>
    <property type="molecule type" value="Genomic_DNA"/>
</dbReference>
<dbReference type="InterPro" id="IPR013786">
    <property type="entry name" value="AcylCoA_DH/ox_N"/>
</dbReference>
<dbReference type="Pfam" id="PF00441">
    <property type="entry name" value="Acyl-CoA_dh_1"/>
    <property type="match status" value="1"/>
</dbReference>
<keyword evidence="3 5" id="KW-0285">Flavoprotein</keyword>
<evidence type="ECO:0000313" key="10">
    <source>
        <dbReference type="Proteomes" id="UP000316242"/>
    </source>
</evidence>
<dbReference type="SUPFAM" id="SSF47203">
    <property type="entry name" value="Acyl-CoA dehydrogenase C-terminal domain-like"/>
    <property type="match status" value="1"/>
</dbReference>
<evidence type="ECO:0000259" key="6">
    <source>
        <dbReference type="Pfam" id="PF00441"/>
    </source>
</evidence>
<feature type="domain" description="Acyl-CoA dehydrogenase/oxidase N-terminal" evidence="8">
    <location>
        <begin position="12"/>
        <end position="114"/>
    </location>
</feature>
<dbReference type="PANTHER" id="PTHR43188">
    <property type="entry name" value="ACYL-COENZYME A OXIDASE"/>
    <property type="match status" value="1"/>
</dbReference>
<dbReference type="Proteomes" id="UP000316242">
    <property type="component" value="Unassembled WGS sequence"/>
</dbReference>
<keyword evidence="4 5" id="KW-0274">FAD</keyword>
<protein>
    <submittedName>
        <fullName evidence="9">Glutaryl-CoA dehydrogenase</fullName>
    </submittedName>
</protein>
<dbReference type="Gene3D" id="1.10.540.10">
    <property type="entry name" value="Acyl-CoA dehydrogenase/oxidase, N-terminal domain"/>
    <property type="match status" value="1"/>
</dbReference>
<dbReference type="InterPro" id="IPR009100">
    <property type="entry name" value="AcylCoA_DH/oxidase_NM_dom_sf"/>
</dbReference>
<dbReference type="Gene3D" id="1.20.140.10">
    <property type="entry name" value="Butyryl-CoA Dehydrogenase, subunit A, domain 3"/>
    <property type="match status" value="1"/>
</dbReference>
<comment type="cofactor">
    <cofactor evidence="1 5">
        <name>FAD</name>
        <dbReference type="ChEBI" id="CHEBI:57692"/>
    </cofactor>
</comment>
<evidence type="ECO:0000256" key="1">
    <source>
        <dbReference type="ARBA" id="ARBA00001974"/>
    </source>
</evidence>
<feature type="domain" description="Acyl-CoA oxidase/dehydrogenase middle" evidence="7">
    <location>
        <begin position="121"/>
        <end position="214"/>
    </location>
</feature>
<proteinExistence type="inferred from homology"/>
<evidence type="ECO:0000256" key="2">
    <source>
        <dbReference type="ARBA" id="ARBA00009347"/>
    </source>
</evidence>
<dbReference type="SUPFAM" id="SSF56645">
    <property type="entry name" value="Acyl-CoA dehydrogenase NM domain-like"/>
    <property type="match status" value="1"/>
</dbReference>
<dbReference type="InterPro" id="IPR046373">
    <property type="entry name" value="Acyl-CoA_Oxase/DH_mid-dom_sf"/>
</dbReference>
<dbReference type="RefSeq" id="WP_141357056.1">
    <property type="nucleotide sequence ID" value="NZ_BAAAWM010000001.1"/>
</dbReference>
<gene>
    <name evidence="9" type="primary">gcdH</name>
    <name evidence="9" type="ORF">ANI01nite_14640</name>
</gene>
<evidence type="ECO:0000259" key="8">
    <source>
        <dbReference type="Pfam" id="PF02771"/>
    </source>
</evidence>
<name>A0ABQ0RKB6_GLUNI</name>
<keyword evidence="5" id="KW-0560">Oxidoreductase</keyword>
<comment type="similarity">
    <text evidence="2 5">Belongs to the acyl-CoA dehydrogenase family.</text>
</comment>
<evidence type="ECO:0000256" key="4">
    <source>
        <dbReference type="ARBA" id="ARBA00022827"/>
    </source>
</evidence>
<dbReference type="InterPro" id="IPR037069">
    <property type="entry name" value="AcylCoA_DH/ox_N_sf"/>
</dbReference>
<evidence type="ECO:0000256" key="3">
    <source>
        <dbReference type="ARBA" id="ARBA00022630"/>
    </source>
</evidence>
<reference evidence="9 10" key="1">
    <citation type="submission" date="2019-06" db="EMBL/GenBank/DDBJ databases">
        <title>Whole genome shotgun sequence of Glutamicibacter nicotianae NBRC 14234.</title>
        <authorList>
            <person name="Hosoyama A."/>
            <person name="Uohara A."/>
            <person name="Ohji S."/>
            <person name="Ichikawa N."/>
        </authorList>
    </citation>
    <scope>NUCLEOTIDE SEQUENCE [LARGE SCALE GENOMIC DNA]</scope>
    <source>
        <strain evidence="9 10">NBRC 14234</strain>
    </source>
</reference>
<sequence length="380" mass="41337">MDLLNMTGQLEEAERQRLREISQVAQREVRRQSIGYWNREEFPAELIGKLAELGLGGLQLEDSSHLLRGLIHAELARADISTSSVVGIHNELVLGMIHELGSEQQRARWQDKLAGFEAFGAFALTEPEHGSDIAGGIGATAHRGGDEYVINGAKRWIGMGTLSDFALVWAKDEETAQIGAYLVESDRPGYSATKIENKIGLRGMQNADIRLENVRIPVANKLPGATSFAAANQLLMQSRAWVGWQAAGAMMATLDICKAYATQRQQFGKPLAAFQLIQQPLAEIAGNLGACLSMMCEIARKQERGKLRMEDAAMAKSTATRLARESAALGRAMLGGNGVVSDFEMAKVFCDVEILHTYEGTYEINSLIVGRALTGVSAFV</sequence>
<dbReference type="PANTHER" id="PTHR43188:SF1">
    <property type="entry name" value="ACYL-COA DEHYDROGENASE"/>
    <property type="match status" value="1"/>
</dbReference>
<keyword evidence="10" id="KW-1185">Reference proteome</keyword>
<evidence type="ECO:0000259" key="7">
    <source>
        <dbReference type="Pfam" id="PF02770"/>
    </source>
</evidence>
<feature type="domain" description="Acyl-CoA dehydrogenase/oxidase C-terminal" evidence="6">
    <location>
        <begin position="228"/>
        <end position="373"/>
    </location>
</feature>
<comment type="caution">
    <text evidence="9">The sequence shown here is derived from an EMBL/GenBank/DDBJ whole genome shotgun (WGS) entry which is preliminary data.</text>
</comment>
<accession>A0ABQ0RKB6</accession>
<dbReference type="InterPro" id="IPR036250">
    <property type="entry name" value="AcylCo_DH-like_C"/>
</dbReference>
<dbReference type="InterPro" id="IPR009075">
    <property type="entry name" value="AcylCo_DH/oxidase_C"/>
</dbReference>
<dbReference type="Pfam" id="PF02771">
    <property type="entry name" value="Acyl-CoA_dh_N"/>
    <property type="match status" value="1"/>
</dbReference>